<evidence type="ECO:0000313" key="1">
    <source>
        <dbReference type="EMBL" id="EEC16776.1"/>
    </source>
</evidence>
<dbReference type="VEuPathDB" id="VectorBase:ISCW022881"/>
<dbReference type="HOGENOM" id="CLU_2443296_0_0_1"/>
<dbReference type="EnsemblMetazoa" id="ISCW022881-RA">
    <property type="protein sequence ID" value="ISCW022881-PA"/>
    <property type="gene ID" value="ISCW022881"/>
</dbReference>
<evidence type="ECO:0000313" key="2">
    <source>
        <dbReference type="EnsemblMetazoa" id="ISCW022881-PA"/>
    </source>
</evidence>
<dbReference type="AlphaFoldDB" id="B7QD54"/>
<keyword evidence="3" id="KW-1185">Reference proteome</keyword>
<dbReference type="VEuPathDB" id="VectorBase:ISCI022881"/>
<dbReference type="PaxDb" id="6945-B7QD54"/>
<accession>B7QD54</accession>
<proteinExistence type="predicted"/>
<sequence length="90" mass="10259">MLISEIPSAERLLELQRQFADKERLLQESQAQVCLKLHEAEDKISQLESGQFSVAFMRRRYISARLLGRGNIEPGIACWALAFSVLPIEN</sequence>
<gene>
    <name evidence="1" type="ORF">IscW_ISCW022881</name>
</gene>
<evidence type="ECO:0000313" key="3">
    <source>
        <dbReference type="Proteomes" id="UP000001555"/>
    </source>
</evidence>
<dbReference type="VEuPathDB" id="VectorBase:ISCP_009669"/>
<reference evidence="2" key="2">
    <citation type="submission" date="2020-05" db="UniProtKB">
        <authorList>
            <consortium name="EnsemblMetazoa"/>
        </authorList>
    </citation>
    <scope>IDENTIFICATION</scope>
    <source>
        <strain evidence="2">wikel</strain>
    </source>
</reference>
<dbReference type="Proteomes" id="UP000001555">
    <property type="component" value="Unassembled WGS sequence"/>
</dbReference>
<dbReference type="InParanoid" id="B7QD54"/>
<protein>
    <submittedName>
        <fullName evidence="1 2">Uncharacterized protein</fullName>
    </submittedName>
</protein>
<dbReference type="EMBL" id="DS911299">
    <property type="protein sequence ID" value="EEC16776.1"/>
    <property type="molecule type" value="Genomic_DNA"/>
</dbReference>
<reference evidence="1 3" key="1">
    <citation type="submission" date="2008-03" db="EMBL/GenBank/DDBJ databases">
        <title>Annotation of Ixodes scapularis.</title>
        <authorList>
            <consortium name="Ixodes scapularis Genome Project Consortium"/>
            <person name="Caler E."/>
            <person name="Hannick L.I."/>
            <person name="Bidwell S."/>
            <person name="Joardar V."/>
            <person name="Thiagarajan M."/>
            <person name="Amedeo P."/>
            <person name="Galinsky K.J."/>
            <person name="Schobel S."/>
            <person name="Inman J."/>
            <person name="Hostetler J."/>
            <person name="Miller J."/>
            <person name="Hammond M."/>
            <person name="Megy K."/>
            <person name="Lawson D."/>
            <person name="Kodira C."/>
            <person name="Sutton G."/>
            <person name="Meyer J."/>
            <person name="Hill C.A."/>
            <person name="Birren B."/>
            <person name="Nene V."/>
            <person name="Collins F."/>
            <person name="Alarcon-Chaidez F."/>
            <person name="Wikel S."/>
            <person name="Strausberg R."/>
        </authorList>
    </citation>
    <scope>NUCLEOTIDE SEQUENCE [LARGE SCALE GENOMIC DNA]</scope>
    <source>
        <strain evidence="3">Wikel</strain>
        <strain evidence="1">Wikel colony</strain>
    </source>
</reference>
<dbReference type="OrthoDB" id="10257567at2759"/>
<dbReference type="EMBL" id="ABJB010833915">
    <property type="status" value="NOT_ANNOTATED_CDS"/>
    <property type="molecule type" value="Genomic_DNA"/>
</dbReference>
<organism>
    <name type="scientific">Ixodes scapularis</name>
    <name type="common">Black-legged tick</name>
    <name type="synonym">Deer tick</name>
    <dbReference type="NCBI Taxonomy" id="6945"/>
    <lineage>
        <taxon>Eukaryota</taxon>
        <taxon>Metazoa</taxon>
        <taxon>Ecdysozoa</taxon>
        <taxon>Arthropoda</taxon>
        <taxon>Chelicerata</taxon>
        <taxon>Arachnida</taxon>
        <taxon>Acari</taxon>
        <taxon>Parasitiformes</taxon>
        <taxon>Ixodida</taxon>
        <taxon>Ixodoidea</taxon>
        <taxon>Ixodidae</taxon>
        <taxon>Ixodinae</taxon>
        <taxon>Ixodes</taxon>
    </lineage>
</organism>
<name>B7QD54_IXOSC</name>